<dbReference type="GO" id="GO:0005886">
    <property type="term" value="C:plasma membrane"/>
    <property type="evidence" value="ECO:0007669"/>
    <property type="project" value="UniProtKB-SubCell"/>
</dbReference>
<reference evidence="10 11" key="1">
    <citation type="submission" date="2018-10" db="EMBL/GenBank/DDBJ databases">
        <title>Characterization and genome analysis of a novel bacterium Sphingobium yanoikuyae SJTF8 capable of degrading PAHs.</title>
        <authorList>
            <person name="Yin C."/>
            <person name="Xiong W."/>
            <person name="Liang R."/>
        </authorList>
    </citation>
    <scope>NUCLEOTIDE SEQUENCE [LARGE SCALE GENOMIC DNA]</scope>
    <source>
        <strain evidence="10 11">SJTF8</strain>
        <plasmid evidence="11">pf1</plasmid>
    </source>
</reference>
<protein>
    <submittedName>
        <fullName evidence="10">YeeE/YedE family protein</fullName>
    </submittedName>
</protein>
<evidence type="ECO:0000256" key="8">
    <source>
        <dbReference type="ARBA" id="ARBA00035655"/>
    </source>
</evidence>
<keyword evidence="2" id="KW-0813">Transport</keyword>
<name>A0A3G2ULT4_SPHYA</name>
<keyword evidence="5 9" id="KW-0812">Transmembrane</keyword>
<evidence type="ECO:0000256" key="7">
    <source>
        <dbReference type="ARBA" id="ARBA00023136"/>
    </source>
</evidence>
<dbReference type="InterPro" id="IPR007272">
    <property type="entry name" value="Sulf_transp_TsuA/YedE"/>
</dbReference>
<evidence type="ECO:0000256" key="4">
    <source>
        <dbReference type="ARBA" id="ARBA00022519"/>
    </source>
</evidence>
<evidence type="ECO:0000256" key="3">
    <source>
        <dbReference type="ARBA" id="ARBA00022475"/>
    </source>
</evidence>
<geneLocation type="plasmid" evidence="11">
    <name>pf1</name>
</geneLocation>
<feature type="transmembrane region" description="Helical" evidence="9">
    <location>
        <begin position="122"/>
        <end position="141"/>
    </location>
</feature>
<keyword evidence="3" id="KW-1003">Cell membrane</keyword>
<comment type="subcellular location">
    <subcellularLocation>
        <location evidence="1">Cell inner membrane</location>
        <topology evidence="1">Multi-pass membrane protein</topology>
    </subcellularLocation>
</comment>
<sequence>MMPGFPHAMPLEGFIGGLMIGVAAAIMLLGNGRIAGVSGMFARVLGLTDGGPPWALALLFTAGLPLGAGIAATSLGVKASFPASLSLIAVAGLVVGIGTRLGSGCTSGHGVCGLSRLSPRSIAATVTFMATGVVTVTIMRLSGVIL</sequence>
<keyword evidence="7 9" id="KW-0472">Membrane</keyword>
<evidence type="ECO:0000256" key="5">
    <source>
        <dbReference type="ARBA" id="ARBA00022692"/>
    </source>
</evidence>
<dbReference type="PANTHER" id="PTHR30574:SF1">
    <property type="entry name" value="SULPHUR TRANSPORT DOMAIN-CONTAINING PROTEIN"/>
    <property type="match status" value="1"/>
</dbReference>
<feature type="transmembrane region" description="Helical" evidence="9">
    <location>
        <begin position="54"/>
        <end position="77"/>
    </location>
</feature>
<feature type="transmembrane region" description="Helical" evidence="9">
    <location>
        <begin position="12"/>
        <end position="34"/>
    </location>
</feature>
<evidence type="ECO:0000256" key="1">
    <source>
        <dbReference type="ARBA" id="ARBA00004429"/>
    </source>
</evidence>
<accession>A0A3G2ULT4</accession>
<evidence type="ECO:0000313" key="11">
    <source>
        <dbReference type="Proteomes" id="UP000280708"/>
    </source>
</evidence>
<dbReference type="AlphaFoldDB" id="A0A3G2ULT4"/>
<keyword evidence="10" id="KW-0614">Plasmid</keyword>
<dbReference type="EMBL" id="CP033227">
    <property type="protein sequence ID" value="AYO75755.1"/>
    <property type="molecule type" value="Genomic_DNA"/>
</dbReference>
<keyword evidence="4" id="KW-0997">Cell inner membrane</keyword>
<comment type="similarity">
    <text evidence="8">Belongs to the TsuA/YedE (TC 9.B.102) family.</text>
</comment>
<evidence type="ECO:0000313" key="10">
    <source>
        <dbReference type="EMBL" id="AYO75755.1"/>
    </source>
</evidence>
<gene>
    <name evidence="10" type="ORF">EBF16_01930</name>
</gene>
<evidence type="ECO:0000256" key="2">
    <source>
        <dbReference type="ARBA" id="ARBA00022448"/>
    </source>
</evidence>
<feature type="transmembrane region" description="Helical" evidence="9">
    <location>
        <begin position="84"/>
        <end position="102"/>
    </location>
</feature>
<dbReference type="Proteomes" id="UP000280708">
    <property type="component" value="Plasmid pF1"/>
</dbReference>
<keyword evidence="6 9" id="KW-1133">Transmembrane helix</keyword>
<organism evidence="10 11">
    <name type="scientific">Sphingobium yanoikuyae</name>
    <name type="common">Sphingomonas yanoikuyae</name>
    <dbReference type="NCBI Taxonomy" id="13690"/>
    <lineage>
        <taxon>Bacteria</taxon>
        <taxon>Pseudomonadati</taxon>
        <taxon>Pseudomonadota</taxon>
        <taxon>Alphaproteobacteria</taxon>
        <taxon>Sphingomonadales</taxon>
        <taxon>Sphingomonadaceae</taxon>
        <taxon>Sphingobium</taxon>
    </lineage>
</organism>
<evidence type="ECO:0000256" key="6">
    <source>
        <dbReference type="ARBA" id="ARBA00022989"/>
    </source>
</evidence>
<evidence type="ECO:0000256" key="9">
    <source>
        <dbReference type="SAM" id="Phobius"/>
    </source>
</evidence>
<dbReference type="PANTHER" id="PTHR30574">
    <property type="entry name" value="INNER MEMBRANE PROTEIN YEDE"/>
    <property type="match status" value="1"/>
</dbReference>
<proteinExistence type="inferred from homology"/>